<dbReference type="OrthoDB" id="10036512at2759"/>
<protein>
    <submittedName>
        <fullName evidence="1">Uncharacterized protein</fullName>
    </submittedName>
</protein>
<keyword evidence="2" id="KW-1185">Reference proteome</keyword>
<dbReference type="GeneID" id="20315784"/>
<gene>
    <name evidence="1" type="ORF">T265_01596</name>
</gene>
<dbReference type="RefSeq" id="XP_009163919.1">
    <property type="nucleotide sequence ID" value="XM_009165655.1"/>
</dbReference>
<proteinExistence type="predicted"/>
<accession>A0A074ZY44</accession>
<organism evidence="1 2">
    <name type="scientific">Opisthorchis viverrini</name>
    <name type="common">Southeast Asian liver fluke</name>
    <dbReference type="NCBI Taxonomy" id="6198"/>
    <lineage>
        <taxon>Eukaryota</taxon>
        <taxon>Metazoa</taxon>
        <taxon>Spiralia</taxon>
        <taxon>Lophotrochozoa</taxon>
        <taxon>Platyhelminthes</taxon>
        <taxon>Trematoda</taxon>
        <taxon>Digenea</taxon>
        <taxon>Opisthorchiida</taxon>
        <taxon>Opisthorchiata</taxon>
        <taxon>Opisthorchiidae</taxon>
        <taxon>Opisthorchis</taxon>
    </lineage>
</organism>
<evidence type="ECO:0000313" key="2">
    <source>
        <dbReference type="Proteomes" id="UP000054324"/>
    </source>
</evidence>
<dbReference type="STRING" id="6198.A0A074ZY44"/>
<evidence type="ECO:0000313" key="1">
    <source>
        <dbReference type="EMBL" id="KER32373.1"/>
    </source>
</evidence>
<dbReference type="CTD" id="20315784"/>
<dbReference type="EMBL" id="KL596635">
    <property type="protein sequence ID" value="KER32373.1"/>
    <property type="molecule type" value="Genomic_DNA"/>
</dbReference>
<sequence length="309" mass="35236">MFHVFFGNHFHRLFTFFSQHYADFLIDVSKVSVSKFAAIFGPSHLVYNIHLFSHLFNFVKLYGCLDRFSCFPYESELGHLKHYIHGPKPPAVQLYRRLAERVGLDAVERKIFLDDVGLRLRPSATSGCHRFIHRDVVFSKNFPDNCILLDGQPTVIVDFSGDTIEYQKFKTVLPLYTHVLISTDVLVLQCSDLQHTRLFASVDQISSAETLVCTSPFCIPLSIKQNDERLVRQSRRKQYVDQSYYDGCSTKKRLSEFTDGSDRNSSGDITLSANIVVSPPSPQIPRTNPTAAISGSFLFKKRQRSLVMP</sequence>
<dbReference type="AlphaFoldDB" id="A0A074ZY44"/>
<reference evidence="1 2" key="1">
    <citation type="submission" date="2013-11" db="EMBL/GenBank/DDBJ databases">
        <title>Opisthorchis viverrini - life in the bile duct.</title>
        <authorList>
            <person name="Young N.D."/>
            <person name="Nagarajan N."/>
            <person name="Lin S.J."/>
            <person name="Korhonen P.K."/>
            <person name="Jex A.R."/>
            <person name="Hall R.S."/>
            <person name="Safavi-Hemami H."/>
            <person name="Kaewkong W."/>
            <person name="Bertrand D."/>
            <person name="Gao S."/>
            <person name="Seet Q."/>
            <person name="Wongkham S."/>
            <person name="Teh B.T."/>
            <person name="Wongkham C."/>
            <person name="Intapan P.M."/>
            <person name="Maleewong W."/>
            <person name="Yang X."/>
            <person name="Hu M."/>
            <person name="Wang Z."/>
            <person name="Hofmann A."/>
            <person name="Sternberg P.W."/>
            <person name="Tan P."/>
            <person name="Wang J."/>
            <person name="Gasser R.B."/>
        </authorList>
    </citation>
    <scope>NUCLEOTIDE SEQUENCE [LARGE SCALE GENOMIC DNA]</scope>
</reference>
<dbReference type="Proteomes" id="UP000054324">
    <property type="component" value="Unassembled WGS sequence"/>
</dbReference>
<dbReference type="KEGG" id="ovi:T265_01596"/>
<name>A0A074ZY44_OPIVI</name>